<feature type="compositionally biased region" description="Low complexity" evidence="1">
    <location>
        <begin position="265"/>
        <end position="275"/>
    </location>
</feature>
<sequence>MASVDPPSYSVQDGVSDDETVSSNEETQLVISPIHNDFTFQKGYLGADGEHAAVEGEVQIKSARGDDDWDRVSVALHTVEVTANGVVELSRTQRDLWKRPQASSSAAATMTPPSVLPFSLPLMQDAPQCIHTPYSSLEHSLTATLHSADGQRMLDKTVVVHTKRYSSASGELPIAPETRSVDAPTTVEAQIPRSAWRAGEAIPVYVTVPPPSPSLVLSEGIRLRNIRAELLQIVRVPRGTDDDEWEPSVEDDEVVSDDTEDDARSSSSSEDSLPPKFDDDFTDLDDDEDPGDPGTTQYTSTIAHSGAPCRFHRSRPIRIRLVLHPSTTAFTRTHPNHPASDSAPPDCALGITQSAVLHTVRFRLRVRATFSHLTARSERTVKLAFPLLILPPPPPSSVADNDETSESYRKKHDRPPTRTVRRMDVEVEPEPGPSDPPPPFFDTGMSGARLPTFLESEAALGEGGLDPLGAGAEEEPELIDGEGTAFGFRASEQYDGLSLPGRESGLPPDFAELLANRHPHSTGEGEGDPPPDFSERPPTLQLQVLDAGEAPPPPPPAVDDPSDPPPAIDTPFAAVEGVHGGPPPYLTTRQPSAQDHRVHVPEPESATGGPPPYVDLVPRH</sequence>
<dbReference type="OrthoDB" id="3357813at2759"/>
<organism evidence="2 3">
    <name type="scientific">Exidia glandulosa HHB12029</name>
    <dbReference type="NCBI Taxonomy" id="1314781"/>
    <lineage>
        <taxon>Eukaryota</taxon>
        <taxon>Fungi</taxon>
        <taxon>Dikarya</taxon>
        <taxon>Basidiomycota</taxon>
        <taxon>Agaricomycotina</taxon>
        <taxon>Agaricomycetes</taxon>
        <taxon>Auriculariales</taxon>
        <taxon>Exidiaceae</taxon>
        <taxon>Exidia</taxon>
    </lineage>
</organism>
<dbReference type="STRING" id="1314781.A0A166BLJ1"/>
<dbReference type="AlphaFoldDB" id="A0A166BLJ1"/>
<feature type="region of interest" description="Disordered" evidence="1">
    <location>
        <begin position="390"/>
        <end position="441"/>
    </location>
</feature>
<dbReference type="Proteomes" id="UP000077266">
    <property type="component" value="Unassembled WGS sequence"/>
</dbReference>
<dbReference type="InParanoid" id="A0A166BLJ1"/>
<feature type="region of interest" description="Disordered" evidence="1">
    <location>
        <begin position="494"/>
        <end position="620"/>
    </location>
</feature>
<accession>A0A166BLJ1</accession>
<feature type="compositionally biased region" description="Pro residues" evidence="1">
    <location>
        <begin position="550"/>
        <end position="568"/>
    </location>
</feature>
<evidence type="ECO:0000256" key="1">
    <source>
        <dbReference type="SAM" id="MobiDB-lite"/>
    </source>
</evidence>
<feature type="region of interest" description="Disordered" evidence="1">
    <location>
        <begin position="240"/>
        <end position="306"/>
    </location>
</feature>
<evidence type="ECO:0000313" key="3">
    <source>
        <dbReference type="Proteomes" id="UP000077266"/>
    </source>
</evidence>
<gene>
    <name evidence="2" type="ORF">EXIGLDRAFT_735716</name>
</gene>
<feature type="compositionally biased region" description="Pro residues" evidence="1">
    <location>
        <begin position="430"/>
        <end position="440"/>
    </location>
</feature>
<feature type="compositionally biased region" description="Acidic residues" evidence="1">
    <location>
        <begin position="280"/>
        <end position="291"/>
    </location>
</feature>
<reference evidence="2 3" key="1">
    <citation type="journal article" date="2016" name="Mol. Biol. Evol.">
        <title>Comparative Genomics of Early-Diverging Mushroom-Forming Fungi Provides Insights into the Origins of Lignocellulose Decay Capabilities.</title>
        <authorList>
            <person name="Nagy L.G."/>
            <person name="Riley R."/>
            <person name="Tritt A."/>
            <person name="Adam C."/>
            <person name="Daum C."/>
            <person name="Floudas D."/>
            <person name="Sun H."/>
            <person name="Yadav J.S."/>
            <person name="Pangilinan J."/>
            <person name="Larsson K.H."/>
            <person name="Matsuura K."/>
            <person name="Barry K."/>
            <person name="Labutti K."/>
            <person name="Kuo R."/>
            <person name="Ohm R.A."/>
            <person name="Bhattacharya S.S."/>
            <person name="Shirouzu T."/>
            <person name="Yoshinaga Y."/>
            <person name="Martin F.M."/>
            <person name="Grigoriev I.V."/>
            <person name="Hibbett D.S."/>
        </authorList>
    </citation>
    <scope>NUCLEOTIDE SEQUENCE [LARGE SCALE GENOMIC DNA]</scope>
    <source>
        <strain evidence="2 3">HHB12029</strain>
    </source>
</reference>
<evidence type="ECO:0000313" key="2">
    <source>
        <dbReference type="EMBL" id="KZW02240.1"/>
    </source>
</evidence>
<proteinExistence type="predicted"/>
<keyword evidence="3" id="KW-1185">Reference proteome</keyword>
<feature type="compositionally biased region" description="Acidic residues" evidence="1">
    <location>
        <begin position="241"/>
        <end position="261"/>
    </location>
</feature>
<feature type="region of interest" description="Disordered" evidence="1">
    <location>
        <begin position="1"/>
        <end position="26"/>
    </location>
</feature>
<name>A0A166BLJ1_EXIGL</name>
<dbReference type="EMBL" id="KV425889">
    <property type="protein sequence ID" value="KZW02240.1"/>
    <property type="molecule type" value="Genomic_DNA"/>
</dbReference>
<protein>
    <submittedName>
        <fullName evidence="2">Uncharacterized protein</fullName>
    </submittedName>
</protein>